<dbReference type="Pfam" id="PF03625">
    <property type="entry name" value="DUF302"/>
    <property type="match status" value="1"/>
</dbReference>
<evidence type="ECO:0000259" key="1">
    <source>
        <dbReference type="Pfam" id="PF03625"/>
    </source>
</evidence>
<dbReference type="Gene3D" id="3.30.310.70">
    <property type="entry name" value="TT1751-like domain"/>
    <property type="match status" value="1"/>
</dbReference>
<name>A0A1G6NV96_9FIRM</name>
<dbReference type="EMBL" id="QICM01000023">
    <property type="protein sequence ID" value="PXV63502.1"/>
    <property type="molecule type" value="Genomic_DNA"/>
</dbReference>
<organism evidence="3 9">
    <name type="scientific">Halanaerobium congolense</name>
    <dbReference type="NCBI Taxonomy" id="54121"/>
    <lineage>
        <taxon>Bacteria</taxon>
        <taxon>Bacillati</taxon>
        <taxon>Bacillota</taxon>
        <taxon>Clostridia</taxon>
        <taxon>Halanaerobiales</taxon>
        <taxon>Halanaerobiaceae</taxon>
        <taxon>Halanaerobium</taxon>
    </lineage>
</organism>
<sequence>MSNYGIKKTVKLSYQETVKKVKDELKKESFGVLVEIDMKKTFKEKLDKDMNNYVILEACNPSFAFEGIAEEPELGLLLPCNVIVYETETQEVKVAAIDPEKALGMSGNKRVNEIAKEIKSRLERVIKSI</sequence>
<dbReference type="PIRSF" id="PIRSF021774">
    <property type="entry name" value="UCP021774"/>
    <property type="match status" value="1"/>
</dbReference>
<evidence type="ECO:0000313" key="5">
    <source>
        <dbReference type="EMBL" id="TDX43745.1"/>
    </source>
</evidence>
<reference evidence="4 8" key="3">
    <citation type="submission" date="2019-03" db="EMBL/GenBank/DDBJ databases">
        <title>Deep subsurface shale carbon reservoir microbial communities from Ohio and West Virginia, USA.</title>
        <authorList>
            <person name="Wrighton K."/>
        </authorList>
    </citation>
    <scope>NUCLEOTIDE SEQUENCE [LARGE SCALE GENOMIC DNA]</scope>
    <source>
        <strain evidence="4 8">UTICA-S4D12</strain>
    </source>
</reference>
<dbReference type="CDD" id="cd14797">
    <property type="entry name" value="DUF302"/>
    <property type="match status" value="1"/>
</dbReference>
<evidence type="ECO:0000313" key="9">
    <source>
        <dbReference type="Proteomes" id="UP000324896"/>
    </source>
</evidence>
<evidence type="ECO:0000313" key="6">
    <source>
        <dbReference type="Proteomes" id="UP000247389"/>
    </source>
</evidence>
<evidence type="ECO:0000313" key="7">
    <source>
        <dbReference type="Proteomes" id="UP000295472"/>
    </source>
</evidence>
<dbReference type="GeneID" id="57012685"/>
<reference evidence="3 9" key="1">
    <citation type="submission" date="2016-10" db="EMBL/GenBank/DDBJ databases">
        <authorList>
            <person name="Varghese N."/>
            <person name="Submissions S."/>
        </authorList>
    </citation>
    <scope>NUCLEOTIDE SEQUENCE [LARGE SCALE GENOMIC DNA]</scope>
    <source>
        <strain evidence="3 9">WG10</strain>
    </source>
</reference>
<dbReference type="AlphaFoldDB" id="A0A1G6NV96"/>
<dbReference type="EMBL" id="SOEF01000014">
    <property type="protein sequence ID" value="TDX43745.1"/>
    <property type="molecule type" value="Genomic_DNA"/>
</dbReference>
<evidence type="ECO:0000313" key="2">
    <source>
        <dbReference type="EMBL" id="PXV63502.1"/>
    </source>
</evidence>
<dbReference type="EMBL" id="FMYT01000012">
    <property type="protein sequence ID" value="SDC71176.1"/>
    <property type="molecule type" value="Genomic_DNA"/>
</dbReference>
<dbReference type="SUPFAM" id="SSF103247">
    <property type="entry name" value="TT1751-like"/>
    <property type="match status" value="1"/>
</dbReference>
<dbReference type="RefSeq" id="WP_110301057.1">
    <property type="nucleotide sequence ID" value="NZ_FMYT01000012.1"/>
</dbReference>
<accession>A0A1G6NV96</accession>
<dbReference type="PANTHER" id="PTHR38342">
    <property type="entry name" value="SLR5037 PROTEIN"/>
    <property type="match status" value="1"/>
</dbReference>
<dbReference type="InterPro" id="IPR016796">
    <property type="entry name" value="UCP021774"/>
</dbReference>
<dbReference type="Proteomes" id="UP000247389">
    <property type="component" value="Unassembled WGS sequence"/>
</dbReference>
<evidence type="ECO:0000313" key="8">
    <source>
        <dbReference type="Proteomes" id="UP000295758"/>
    </source>
</evidence>
<dbReference type="InterPro" id="IPR035923">
    <property type="entry name" value="TT1751-like_sf"/>
</dbReference>
<dbReference type="Proteomes" id="UP000295472">
    <property type="component" value="Unassembled WGS sequence"/>
</dbReference>
<gene>
    <name evidence="4" type="ORF">BY453_11743</name>
    <name evidence="5" type="ORF">C7954_11440</name>
    <name evidence="2" type="ORF">C8C78_12343</name>
    <name evidence="3" type="ORF">SAMN04488597_11244</name>
</gene>
<feature type="domain" description="DUF302" evidence="1">
    <location>
        <begin position="36"/>
        <end position="99"/>
    </location>
</feature>
<proteinExistence type="predicted"/>
<dbReference type="PANTHER" id="PTHR38342:SF1">
    <property type="entry name" value="SLR5037 PROTEIN"/>
    <property type="match status" value="1"/>
</dbReference>
<dbReference type="Proteomes" id="UP000295758">
    <property type="component" value="Unassembled WGS sequence"/>
</dbReference>
<dbReference type="EMBL" id="SOAA01000017">
    <property type="protein sequence ID" value="TDS29556.1"/>
    <property type="molecule type" value="Genomic_DNA"/>
</dbReference>
<reference evidence="2 6" key="2">
    <citation type="submission" date="2018-04" db="EMBL/GenBank/DDBJ databases">
        <title>Subsurface microbial communities from deep shales in Ohio and West Virginia, USA.</title>
        <authorList>
            <person name="Wrighton K."/>
        </authorList>
    </citation>
    <scope>NUCLEOTIDE SEQUENCE [LARGE SCALE GENOMIC DNA]</scope>
    <source>
        <strain evidence="5 7">DSMZ 11287</strain>
        <strain evidence="2 6">MSL28</strain>
    </source>
</reference>
<evidence type="ECO:0000313" key="4">
    <source>
        <dbReference type="EMBL" id="TDS29556.1"/>
    </source>
</evidence>
<dbReference type="Proteomes" id="UP000324896">
    <property type="component" value="Unassembled WGS sequence"/>
</dbReference>
<dbReference type="InterPro" id="IPR005180">
    <property type="entry name" value="DUF302"/>
</dbReference>
<protein>
    <submittedName>
        <fullName evidence="3">Uncharacterized conserved protein, DUF302 family</fullName>
    </submittedName>
    <submittedName>
        <fullName evidence="2">Uncharacterized protein (DUF302 family)</fullName>
    </submittedName>
</protein>
<evidence type="ECO:0000313" key="3">
    <source>
        <dbReference type="EMBL" id="SDC71176.1"/>
    </source>
</evidence>